<evidence type="ECO:0000256" key="5">
    <source>
        <dbReference type="SAM" id="MobiDB-lite"/>
    </source>
</evidence>
<protein>
    <recommendedName>
        <fullName evidence="7">Nodulin-like domain-containing protein</fullName>
    </recommendedName>
</protein>
<feature type="transmembrane region" description="Helical" evidence="6">
    <location>
        <begin position="90"/>
        <end position="111"/>
    </location>
</feature>
<organism evidence="8 9">
    <name type="scientific">Strigomonas culicis</name>
    <dbReference type="NCBI Taxonomy" id="28005"/>
    <lineage>
        <taxon>Eukaryota</taxon>
        <taxon>Discoba</taxon>
        <taxon>Euglenozoa</taxon>
        <taxon>Kinetoplastea</taxon>
        <taxon>Metakinetoplastina</taxon>
        <taxon>Trypanosomatida</taxon>
        <taxon>Trypanosomatidae</taxon>
        <taxon>Strigomonadinae</taxon>
        <taxon>Strigomonas</taxon>
    </lineage>
</organism>
<feature type="compositionally biased region" description="Polar residues" evidence="5">
    <location>
        <begin position="328"/>
        <end position="337"/>
    </location>
</feature>
<name>S9U7H0_9TRYP</name>
<evidence type="ECO:0000256" key="4">
    <source>
        <dbReference type="ARBA" id="ARBA00023136"/>
    </source>
</evidence>
<feature type="transmembrane region" description="Helical" evidence="6">
    <location>
        <begin position="66"/>
        <end position="84"/>
    </location>
</feature>
<dbReference type="EMBL" id="ATMH01006135">
    <property type="protein sequence ID" value="EPY26677.1"/>
    <property type="molecule type" value="Genomic_DNA"/>
</dbReference>
<feature type="domain" description="Nodulin-like" evidence="7">
    <location>
        <begin position="33"/>
        <end position="281"/>
    </location>
</feature>
<dbReference type="Proteomes" id="UP000015354">
    <property type="component" value="Unassembled WGS sequence"/>
</dbReference>
<evidence type="ECO:0000256" key="2">
    <source>
        <dbReference type="ARBA" id="ARBA00022692"/>
    </source>
</evidence>
<evidence type="ECO:0000313" key="9">
    <source>
        <dbReference type="Proteomes" id="UP000015354"/>
    </source>
</evidence>
<dbReference type="SUPFAM" id="SSF103473">
    <property type="entry name" value="MFS general substrate transporter"/>
    <property type="match status" value="1"/>
</dbReference>
<dbReference type="GO" id="GO:0016020">
    <property type="term" value="C:membrane"/>
    <property type="evidence" value="ECO:0007669"/>
    <property type="project" value="UniProtKB-SubCell"/>
</dbReference>
<dbReference type="InterPro" id="IPR010658">
    <property type="entry name" value="Nodulin-like"/>
</dbReference>
<proteinExistence type="predicted"/>
<sequence length="394" mass="43773">MQSHEIAQIETLDLTHQKRINDVHRFSLLVLGSLCCTCASFTYAFNLVSGDMRDKYNLTQRDLSTISTLGAFCLYFALPYAFIFDYFGPVPVAAMATVIYPIGTICLALTFMDVIKGTVAKLAVFNGMMGAGCIQFDLLAVMPTISYFPTHKGYVTILLKTYTGFGQAFVGTIYIAFFDKEADRHFFFLAGLAFVTGVLCLIFLRLPPYHLTGYEMSHLSLEEKAERIHTKAQYLAQKPPMWRFIWGFTLIVFFMLYLPMQSIVTAFAHVGRKVEIIFAIIAVCGLFVYAGLCLPWTACCAKSSRDSSDEAAQERENSAAAGDENGEHTYQTVSQNEHGGWSKREPHGQGVDDHEASSTDAAAVAQQVPPKTDLDFIAPQYSTTFLPNLLTTEL</sequence>
<dbReference type="Pfam" id="PF06813">
    <property type="entry name" value="Nodulin-like"/>
    <property type="match status" value="1"/>
</dbReference>
<keyword evidence="9" id="KW-1185">Reference proteome</keyword>
<comment type="caution">
    <text evidence="8">The sequence shown here is derived from an EMBL/GenBank/DDBJ whole genome shotgun (WGS) entry which is preliminary data.</text>
</comment>
<evidence type="ECO:0000256" key="1">
    <source>
        <dbReference type="ARBA" id="ARBA00004141"/>
    </source>
</evidence>
<keyword evidence="3 6" id="KW-1133">Transmembrane helix</keyword>
<dbReference type="Gene3D" id="1.20.1250.20">
    <property type="entry name" value="MFS general substrate transporter like domains"/>
    <property type="match status" value="1"/>
</dbReference>
<accession>S9U7H0</accession>
<feature type="transmembrane region" description="Helical" evidence="6">
    <location>
        <begin position="244"/>
        <end position="264"/>
    </location>
</feature>
<feature type="non-terminal residue" evidence="8">
    <location>
        <position position="394"/>
    </location>
</feature>
<gene>
    <name evidence="8" type="ORF">STCU_06135</name>
</gene>
<comment type="subcellular location">
    <subcellularLocation>
        <location evidence="1">Membrane</location>
        <topology evidence="1">Multi-pass membrane protein</topology>
    </subcellularLocation>
</comment>
<evidence type="ECO:0000256" key="3">
    <source>
        <dbReference type="ARBA" id="ARBA00022989"/>
    </source>
</evidence>
<dbReference type="AlphaFoldDB" id="S9U7H0"/>
<dbReference type="OrthoDB" id="251148at2759"/>
<dbReference type="PANTHER" id="PTHR21576:SF157">
    <property type="entry name" value="NODULIN-LIKE DOMAIN-CONTAINING PROTEIN"/>
    <property type="match status" value="1"/>
</dbReference>
<dbReference type="InterPro" id="IPR036259">
    <property type="entry name" value="MFS_trans_sf"/>
</dbReference>
<dbReference type="PANTHER" id="PTHR21576">
    <property type="entry name" value="UNCHARACTERIZED NODULIN-LIKE PROTEIN"/>
    <property type="match status" value="1"/>
</dbReference>
<feature type="region of interest" description="Disordered" evidence="5">
    <location>
        <begin position="310"/>
        <end position="366"/>
    </location>
</feature>
<reference evidence="8 9" key="1">
    <citation type="journal article" date="2013" name="PLoS ONE">
        <title>Predicting the Proteins of Angomonas deanei, Strigomonas culicis and Their Respective Endosymbionts Reveals New Aspects of the Trypanosomatidae Family.</title>
        <authorList>
            <person name="Motta M.C."/>
            <person name="Martins A.C."/>
            <person name="de Souza S.S."/>
            <person name="Catta-Preta C.M."/>
            <person name="Silva R."/>
            <person name="Klein C.C."/>
            <person name="de Almeida L.G."/>
            <person name="de Lima Cunha O."/>
            <person name="Ciapina L.P."/>
            <person name="Brocchi M."/>
            <person name="Colabardini A.C."/>
            <person name="de Araujo Lima B."/>
            <person name="Machado C.R."/>
            <person name="de Almeida Soares C.M."/>
            <person name="Probst C.M."/>
            <person name="de Menezes C.B."/>
            <person name="Thompson C.E."/>
            <person name="Bartholomeu D.C."/>
            <person name="Gradia D.F."/>
            <person name="Pavoni D.P."/>
            <person name="Grisard E.C."/>
            <person name="Fantinatti-Garboggini F."/>
            <person name="Marchini F.K."/>
            <person name="Rodrigues-Luiz G.F."/>
            <person name="Wagner G."/>
            <person name="Goldman G.H."/>
            <person name="Fietto J.L."/>
            <person name="Elias M.C."/>
            <person name="Goldman M.H."/>
            <person name="Sagot M.F."/>
            <person name="Pereira M."/>
            <person name="Stoco P.H."/>
            <person name="de Mendonca-Neto R.P."/>
            <person name="Teixeira S.M."/>
            <person name="Maciel T.E."/>
            <person name="de Oliveira Mendes T.A."/>
            <person name="Urmenyi T.P."/>
            <person name="de Souza W."/>
            <person name="Schenkman S."/>
            <person name="de Vasconcelos A.T."/>
        </authorList>
    </citation>
    <scope>NUCLEOTIDE SEQUENCE [LARGE SCALE GENOMIC DNA]</scope>
</reference>
<keyword evidence="2 6" id="KW-0812">Transmembrane</keyword>
<feature type="compositionally biased region" description="Basic and acidic residues" evidence="5">
    <location>
        <begin position="340"/>
        <end position="357"/>
    </location>
</feature>
<evidence type="ECO:0000256" key="6">
    <source>
        <dbReference type="SAM" id="Phobius"/>
    </source>
</evidence>
<evidence type="ECO:0000313" key="8">
    <source>
        <dbReference type="EMBL" id="EPY26677.1"/>
    </source>
</evidence>
<feature type="transmembrane region" description="Helical" evidence="6">
    <location>
        <begin position="186"/>
        <end position="206"/>
    </location>
</feature>
<evidence type="ECO:0000259" key="7">
    <source>
        <dbReference type="Pfam" id="PF06813"/>
    </source>
</evidence>
<feature type="transmembrane region" description="Helical" evidence="6">
    <location>
        <begin position="276"/>
        <end position="298"/>
    </location>
</feature>
<feature type="transmembrane region" description="Helical" evidence="6">
    <location>
        <begin position="123"/>
        <end position="148"/>
    </location>
</feature>
<feature type="transmembrane region" description="Helical" evidence="6">
    <location>
        <begin position="154"/>
        <end position="177"/>
    </location>
</feature>
<keyword evidence="4 6" id="KW-0472">Membrane</keyword>
<feature type="transmembrane region" description="Helical" evidence="6">
    <location>
        <begin position="26"/>
        <end position="45"/>
    </location>
</feature>